<evidence type="ECO:0000259" key="4">
    <source>
        <dbReference type="SMART" id="SM00822"/>
    </source>
</evidence>
<comment type="caution">
    <text evidence="5">The sequence shown here is derived from an EMBL/GenBank/DDBJ whole genome shotgun (WGS) entry which is preliminary data.</text>
</comment>
<accession>A0ABS5JWK2</accession>
<organism evidence="5 6">
    <name type="scientific">Carboxylicivirga linearis</name>
    <dbReference type="NCBI Taxonomy" id="1628157"/>
    <lineage>
        <taxon>Bacteria</taxon>
        <taxon>Pseudomonadati</taxon>
        <taxon>Bacteroidota</taxon>
        <taxon>Bacteroidia</taxon>
        <taxon>Marinilabiliales</taxon>
        <taxon>Marinilabiliaceae</taxon>
        <taxon>Carboxylicivirga</taxon>
    </lineage>
</organism>
<dbReference type="EMBL" id="JAGUCO010000009">
    <property type="protein sequence ID" value="MBS2099233.1"/>
    <property type="molecule type" value="Genomic_DNA"/>
</dbReference>
<dbReference type="PROSITE" id="PS00061">
    <property type="entry name" value="ADH_SHORT"/>
    <property type="match status" value="1"/>
</dbReference>
<reference evidence="5 6" key="1">
    <citation type="journal article" date="2015" name="Int. J. Syst. Evol. Microbiol.">
        <title>Carboxylicivirga linearis sp. nov., isolated from a sea cucumber culture pond.</title>
        <authorList>
            <person name="Wang F.Q."/>
            <person name="Zhou Y.X."/>
            <person name="Lin X.Z."/>
            <person name="Chen G.J."/>
            <person name="Du Z.J."/>
        </authorList>
    </citation>
    <scope>NUCLEOTIDE SEQUENCE [LARGE SCALE GENOMIC DNA]</scope>
    <source>
        <strain evidence="5 6">FB218</strain>
    </source>
</reference>
<dbReference type="NCBIfam" id="NF004825">
    <property type="entry name" value="PRK06181.1"/>
    <property type="match status" value="1"/>
</dbReference>
<dbReference type="Gene3D" id="3.40.50.720">
    <property type="entry name" value="NAD(P)-binding Rossmann-like Domain"/>
    <property type="match status" value="1"/>
</dbReference>
<protein>
    <submittedName>
        <fullName evidence="5">SDR family oxidoreductase</fullName>
    </submittedName>
</protein>
<comment type="similarity">
    <text evidence="1 3">Belongs to the short-chain dehydrogenases/reductases (SDR) family.</text>
</comment>
<dbReference type="InterPro" id="IPR057326">
    <property type="entry name" value="KR_dom"/>
</dbReference>
<dbReference type="CDD" id="cd05332">
    <property type="entry name" value="11beta-HSD1_like_SDR_c"/>
    <property type="match status" value="1"/>
</dbReference>
<dbReference type="PRINTS" id="PR00081">
    <property type="entry name" value="GDHRDH"/>
</dbReference>
<evidence type="ECO:0000313" key="6">
    <source>
        <dbReference type="Proteomes" id="UP000708576"/>
    </source>
</evidence>
<feature type="domain" description="Ketoreductase" evidence="4">
    <location>
        <begin position="4"/>
        <end position="188"/>
    </location>
</feature>
<dbReference type="SMART" id="SM00822">
    <property type="entry name" value="PKS_KR"/>
    <property type="match status" value="1"/>
</dbReference>
<evidence type="ECO:0000256" key="2">
    <source>
        <dbReference type="ARBA" id="ARBA00023002"/>
    </source>
</evidence>
<gene>
    <name evidence="5" type="ORF">KEM10_13150</name>
</gene>
<dbReference type="Pfam" id="PF00106">
    <property type="entry name" value="adh_short"/>
    <property type="match status" value="1"/>
</dbReference>
<evidence type="ECO:0000256" key="3">
    <source>
        <dbReference type="RuleBase" id="RU000363"/>
    </source>
</evidence>
<keyword evidence="6" id="KW-1185">Reference proteome</keyword>
<dbReference type="Proteomes" id="UP000708576">
    <property type="component" value="Unassembled WGS sequence"/>
</dbReference>
<dbReference type="PANTHER" id="PTHR44196:SF1">
    <property type="entry name" value="DEHYDROGENASE_REDUCTASE SDR FAMILY MEMBER 7B"/>
    <property type="match status" value="1"/>
</dbReference>
<dbReference type="PIRSF" id="PIRSF000126">
    <property type="entry name" value="11-beta-HSD1"/>
    <property type="match status" value="1"/>
</dbReference>
<dbReference type="InterPro" id="IPR036291">
    <property type="entry name" value="NAD(P)-bd_dom_sf"/>
</dbReference>
<dbReference type="SUPFAM" id="SSF51735">
    <property type="entry name" value="NAD(P)-binding Rossmann-fold domains"/>
    <property type="match status" value="1"/>
</dbReference>
<name>A0ABS5JWK2_9BACT</name>
<evidence type="ECO:0000313" key="5">
    <source>
        <dbReference type="EMBL" id="MBS2099233.1"/>
    </source>
</evidence>
<sequence>MSNKIVWITGASSGIGAALAESFAREGARLILTARNLEKLKGVREKCLNYTNECDVYAADLSLSSDIEQVVKKVQERHKVIDVLVNNAGMSQRSLAKDTSIDIDRKLMELNFFGAVYLTKLVLPGMLNNQSGHIVAVSSIVGKFGFPLRSAYSASKHAIQGFYESLRAELAFDNINVTIVSPGRIKTEISKNALTERGVKHGEMDPGQANGMDADACARKIIKAIKADKKDVLVGGKELMMVHIYKYLPALYNKMVNKINSK</sequence>
<dbReference type="InterPro" id="IPR020904">
    <property type="entry name" value="Sc_DH/Rdtase_CS"/>
</dbReference>
<dbReference type="PANTHER" id="PTHR44196">
    <property type="entry name" value="DEHYDROGENASE/REDUCTASE SDR FAMILY MEMBER 7B"/>
    <property type="match status" value="1"/>
</dbReference>
<proteinExistence type="inferred from homology"/>
<dbReference type="InterPro" id="IPR002347">
    <property type="entry name" value="SDR_fam"/>
</dbReference>
<evidence type="ECO:0000256" key="1">
    <source>
        <dbReference type="ARBA" id="ARBA00006484"/>
    </source>
</evidence>
<keyword evidence="2" id="KW-0560">Oxidoreductase</keyword>
<dbReference type="PRINTS" id="PR00080">
    <property type="entry name" value="SDRFAMILY"/>
</dbReference>